<dbReference type="Proteomes" id="UP000662200">
    <property type="component" value="Unassembled WGS sequence"/>
</dbReference>
<reference evidence="2" key="1">
    <citation type="journal article" date="2014" name="Int. J. Syst. Evol. Microbiol.">
        <title>Complete genome sequence of Corynebacterium casei LMG S-19264T (=DSM 44701T), isolated from a smear-ripened cheese.</title>
        <authorList>
            <consortium name="US DOE Joint Genome Institute (JGI-PGF)"/>
            <person name="Walter F."/>
            <person name="Albersmeier A."/>
            <person name="Kalinowski J."/>
            <person name="Ruckert C."/>
        </authorList>
    </citation>
    <scope>NUCLEOTIDE SEQUENCE</scope>
    <source>
        <strain evidence="2">JCM 3091</strain>
    </source>
</reference>
<dbReference type="GO" id="GO:0008270">
    <property type="term" value="F:zinc ion binding"/>
    <property type="evidence" value="ECO:0007669"/>
    <property type="project" value="TreeGrafter"/>
</dbReference>
<comment type="caution">
    <text evidence="2">The sequence shown here is derived from an EMBL/GenBank/DDBJ whole genome shotgun (WGS) entry which is preliminary data.</text>
</comment>
<dbReference type="FunFam" id="3.20.20.140:FF:000047">
    <property type="entry name" value="PHP domain-containing protein"/>
    <property type="match status" value="1"/>
</dbReference>
<keyword evidence="3" id="KW-1185">Reference proteome</keyword>
<proteinExistence type="predicted"/>
<dbReference type="CDD" id="cd07436">
    <property type="entry name" value="PHP_PolX"/>
    <property type="match status" value="1"/>
</dbReference>
<reference evidence="2" key="2">
    <citation type="submission" date="2020-09" db="EMBL/GenBank/DDBJ databases">
        <authorList>
            <person name="Sun Q."/>
            <person name="Ohkuma M."/>
        </authorList>
    </citation>
    <scope>NUCLEOTIDE SEQUENCE</scope>
    <source>
        <strain evidence="2">JCM 3091</strain>
    </source>
</reference>
<dbReference type="Pfam" id="PF14716">
    <property type="entry name" value="HHH_8"/>
    <property type="match status" value="1"/>
</dbReference>
<dbReference type="AlphaFoldDB" id="A0A8J3BV75"/>
<dbReference type="PIRSF" id="PIRSF036978">
    <property type="entry name" value="UCP036978_PHPhdr"/>
    <property type="match status" value="1"/>
</dbReference>
<evidence type="ECO:0000259" key="1">
    <source>
        <dbReference type="SMART" id="SM00481"/>
    </source>
</evidence>
<dbReference type="InterPro" id="IPR047967">
    <property type="entry name" value="PolX_PHP"/>
</dbReference>
<gene>
    <name evidence="2" type="ORF">GCM10010124_27470</name>
</gene>
<dbReference type="InterPro" id="IPR050243">
    <property type="entry name" value="PHP_phosphatase"/>
</dbReference>
<dbReference type="Gene3D" id="3.20.20.140">
    <property type="entry name" value="Metal-dependent hydrolases"/>
    <property type="match status" value="1"/>
</dbReference>
<dbReference type="InterPro" id="IPR016195">
    <property type="entry name" value="Pol/histidinol_Pase-like"/>
</dbReference>
<accession>A0A8J3BV75</accession>
<sequence length="355" mass="37454">MRDPIADLREIAFLLERANEATYRVRAFRGAAATLAALAPDDVAAHAAAGTLSTLAGVGDVTARCVAESLAGEEPVYLRRARATEGIPLDEAAAALRAALRGDCHLHSDWSDGGSPIEEMALAAVHLGHEYLVLTDHSPRLTVARGLTADRLRRQLDHVAALNEGLPDGFRVLTGIEVDILADGSLDQTDELLARLDVVVGSVHSGLRDPADRMTARMLAAVANPHLDILGHCTGRKVSAADVGVTGAGDRGHRAGRTRPPSDFDAAAVFAACAEYDKAVEINCRPDRLDPPKRLLRLAVEAGCRFSIDTDAHAPGQLDWLGYGVRRAVACGVPADRVVNTLPADALLAWAAGHG</sequence>
<name>A0A8J3BV75_9ACTN</name>
<dbReference type="PANTHER" id="PTHR36928:SF1">
    <property type="entry name" value="PHOSPHATASE YCDX-RELATED"/>
    <property type="match status" value="1"/>
</dbReference>
<dbReference type="GO" id="GO:0005829">
    <property type="term" value="C:cytosol"/>
    <property type="evidence" value="ECO:0007669"/>
    <property type="project" value="TreeGrafter"/>
</dbReference>
<dbReference type="Pfam" id="PF02811">
    <property type="entry name" value="PHP"/>
    <property type="match status" value="1"/>
</dbReference>
<dbReference type="NCBIfam" id="NF005928">
    <property type="entry name" value="PRK07945.1"/>
    <property type="match status" value="1"/>
</dbReference>
<protein>
    <submittedName>
        <fullName evidence="2">PHP domain-containing protein</fullName>
    </submittedName>
</protein>
<organism evidence="2 3">
    <name type="scientific">Pilimelia terevasa</name>
    <dbReference type="NCBI Taxonomy" id="53372"/>
    <lineage>
        <taxon>Bacteria</taxon>
        <taxon>Bacillati</taxon>
        <taxon>Actinomycetota</taxon>
        <taxon>Actinomycetes</taxon>
        <taxon>Micromonosporales</taxon>
        <taxon>Micromonosporaceae</taxon>
        <taxon>Pilimelia</taxon>
    </lineage>
</organism>
<dbReference type="SUPFAM" id="SSF47802">
    <property type="entry name" value="DNA polymerase beta, N-terminal domain-like"/>
    <property type="match status" value="1"/>
</dbReference>
<dbReference type="InterPro" id="IPR003141">
    <property type="entry name" value="Pol/His_phosphatase_N"/>
</dbReference>
<dbReference type="InterPro" id="IPR027421">
    <property type="entry name" value="DNA_pol_lamdba_lyase_dom_sf"/>
</dbReference>
<dbReference type="SMART" id="SM00481">
    <property type="entry name" value="POLIIIAc"/>
    <property type="match status" value="1"/>
</dbReference>
<dbReference type="Gene3D" id="1.10.150.110">
    <property type="entry name" value="DNA polymerase beta, N-terminal domain-like"/>
    <property type="match status" value="1"/>
</dbReference>
<dbReference type="SUPFAM" id="SSF89550">
    <property type="entry name" value="PHP domain-like"/>
    <property type="match status" value="1"/>
</dbReference>
<dbReference type="GO" id="GO:0042578">
    <property type="term" value="F:phosphoric ester hydrolase activity"/>
    <property type="evidence" value="ECO:0007669"/>
    <property type="project" value="TreeGrafter"/>
</dbReference>
<feature type="domain" description="Polymerase/histidinol phosphatase N-terminal" evidence="1">
    <location>
        <begin position="102"/>
        <end position="182"/>
    </location>
</feature>
<dbReference type="EMBL" id="BMQC01000008">
    <property type="protein sequence ID" value="GGK33242.1"/>
    <property type="molecule type" value="Genomic_DNA"/>
</dbReference>
<dbReference type="InterPro" id="IPR004013">
    <property type="entry name" value="PHP_dom"/>
</dbReference>
<dbReference type="PANTHER" id="PTHR36928">
    <property type="entry name" value="PHOSPHATASE YCDX-RELATED"/>
    <property type="match status" value="1"/>
</dbReference>
<evidence type="ECO:0000313" key="3">
    <source>
        <dbReference type="Proteomes" id="UP000662200"/>
    </source>
</evidence>
<dbReference type="RefSeq" id="WP_189114684.1">
    <property type="nucleotide sequence ID" value="NZ_BMQC01000008.1"/>
</dbReference>
<dbReference type="InterPro" id="IPR017078">
    <property type="entry name" value="UCP036978_PHPhdr"/>
</dbReference>
<dbReference type="InterPro" id="IPR010996">
    <property type="entry name" value="HHH_MUS81"/>
</dbReference>
<evidence type="ECO:0000313" key="2">
    <source>
        <dbReference type="EMBL" id="GGK33242.1"/>
    </source>
</evidence>